<evidence type="ECO:0000256" key="1">
    <source>
        <dbReference type="ARBA" id="ARBA00004162"/>
    </source>
</evidence>
<dbReference type="AlphaFoldDB" id="A0A0H3AQ52"/>
<evidence type="ECO:0000256" key="3">
    <source>
        <dbReference type="ARBA" id="ARBA00020552"/>
    </source>
</evidence>
<evidence type="ECO:0000313" key="12">
    <source>
        <dbReference type="EMBL" id="ABQ60365.1"/>
    </source>
</evidence>
<keyword evidence="7" id="KW-0430">Lectin</keyword>
<evidence type="ECO:0000256" key="6">
    <source>
        <dbReference type="ARBA" id="ARBA00022729"/>
    </source>
</evidence>
<keyword evidence="5" id="KW-0812">Transmembrane</keyword>
<gene>
    <name evidence="12" type="ordered locus">BOV_1335</name>
</gene>
<dbReference type="HOGENOM" id="CLU_141003_0_0_5"/>
<comment type="subcellular location">
    <subcellularLocation>
        <location evidence="1">Cell membrane</location>
        <topology evidence="1">Single-pass membrane protein</topology>
    </subcellularLocation>
</comment>
<evidence type="ECO:0000256" key="10">
    <source>
        <dbReference type="ARBA" id="ARBA00023136"/>
    </source>
</evidence>
<dbReference type="Proteomes" id="UP000006383">
    <property type="component" value="Chromosome I"/>
</dbReference>
<accession>A0A0H3AQ52</accession>
<evidence type="ECO:0000256" key="8">
    <source>
        <dbReference type="ARBA" id="ARBA00022989"/>
    </source>
</evidence>
<proteinExistence type="inferred from homology"/>
<evidence type="ECO:0000256" key="7">
    <source>
        <dbReference type="ARBA" id="ARBA00022734"/>
    </source>
</evidence>
<dbReference type="GO" id="GO:0005886">
    <property type="term" value="C:plasma membrane"/>
    <property type="evidence" value="ECO:0007669"/>
    <property type="project" value="UniProtKB-SubCell"/>
</dbReference>
<keyword evidence="13" id="KW-1185">Reference proteome</keyword>
<keyword evidence="9" id="KW-0843">Virulence</keyword>
<dbReference type="Pfam" id="PF07886">
    <property type="entry name" value="BA14K"/>
    <property type="match status" value="1"/>
</dbReference>
<evidence type="ECO:0000256" key="2">
    <source>
        <dbReference type="ARBA" id="ARBA00010270"/>
    </source>
</evidence>
<evidence type="ECO:0000256" key="5">
    <source>
        <dbReference type="ARBA" id="ARBA00022692"/>
    </source>
</evidence>
<protein>
    <recommendedName>
        <fullName evidence="3">Lectin-like protein BA14k</fullName>
    </recommendedName>
</protein>
<comment type="similarity">
    <text evidence="2">Belongs to the BA14k family.</text>
</comment>
<dbReference type="EMBL" id="CP000708">
    <property type="protein sequence ID" value="ABQ60365.1"/>
    <property type="molecule type" value="Genomic_DNA"/>
</dbReference>
<dbReference type="InterPro" id="IPR012413">
    <property type="entry name" value="BA14K"/>
</dbReference>
<evidence type="ECO:0000313" key="13">
    <source>
        <dbReference type="Proteomes" id="UP000006383"/>
    </source>
</evidence>
<keyword evidence="10" id="KW-0472">Membrane</keyword>
<keyword evidence="8" id="KW-1133">Transmembrane helix</keyword>
<keyword evidence="4" id="KW-1003">Cell membrane</keyword>
<evidence type="ECO:0000256" key="11">
    <source>
        <dbReference type="ARBA" id="ARBA00025321"/>
    </source>
</evidence>
<sequence length="171" mass="18943">MNFRRQSPILEHNMIGVNRAPRRKTCEAYRKMLGKIMRLATITSLLAISLTGASLAVELRNTPYLPSLKPSTPPILGSNNSLNRPASGTSRCYGSTICRDSGNYISGNGILIYKNGEPLEVHPSTRPPIQGAMPSSNHIQWCSNHYRSYRSSDDTYQPFAGPRQSCNSPFQ</sequence>
<comment type="function">
    <text evidence="11">Has immunoglobulin-binding and hemagglutination properties, and can bind to mannose. Essential for virulence. May be involved in LPS biosynthesis or polysaccharide transport.</text>
</comment>
<evidence type="ECO:0000256" key="4">
    <source>
        <dbReference type="ARBA" id="ARBA00022475"/>
    </source>
</evidence>
<reference evidence="13" key="1">
    <citation type="journal article" date="2009" name="PLoS ONE">
        <title>Genome degradation in Brucella ovis corresponds with narrowing of its host range and tissue tropism.</title>
        <authorList>
            <person name="Tsolis R.M."/>
            <person name="Seshadri R."/>
            <person name="Santos R.L."/>
            <person name="Sangari F.J."/>
            <person name="Lobo J.M."/>
            <person name="de Jong M.F."/>
            <person name="Ren Q."/>
            <person name="Myers G."/>
            <person name="Brinkac L.M."/>
            <person name="Nelson W.C."/>
            <person name="Deboy R.T."/>
            <person name="Angiuoli S."/>
            <person name="Khouri H."/>
            <person name="Dimitrov G."/>
            <person name="Robinson J.R."/>
            <person name="Mulligan S."/>
            <person name="Walker R.L."/>
            <person name="Elzer P.E."/>
            <person name="Hassan K.A."/>
            <person name="Paulsen I.T."/>
        </authorList>
    </citation>
    <scope>NUCLEOTIDE SEQUENCE [LARGE SCALE GENOMIC DNA]</scope>
    <source>
        <strain evidence="13">ATCC 25840 / 63/290 / NCTC 10512</strain>
    </source>
</reference>
<keyword evidence="6" id="KW-0732">Signal</keyword>
<dbReference type="GO" id="GO:0030246">
    <property type="term" value="F:carbohydrate binding"/>
    <property type="evidence" value="ECO:0007669"/>
    <property type="project" value="UniProtKB-KW"/>
</dbReference>
<name>A0A0H3AQ52_BRUO2</name>
<evidence type="ECO:0000256" key="9">
    <source>
        <dbReference type="ARBA" id="ARBA00023026"/>
    </source>
</evidence>
<organism evidence="12 13">
    <name type="scientific">Brucella ovis (strain ATCC 25840 / 63/290 / NCTC 10512)</name>
    <dbReference type="NCBI Taxonomy" id="444178"/>
    <lineage>
        <taxon>Bacteria</taxon>
        <taxon>Pseudomonadati</taxon>
        <taxon>Pseudomonadota</taxon>
        <taxon>Alphaproteobacteria</taxon>
        <taxon>Hyphomicrobiales</taxon>
        <taxon>Brucellaceae</taxon>
        <taxon>Brucella/Ochrobactrum group</taxon>
        <taxon>Brucella</taxon>
    </lineage>
</organism>
<dbReference type="KEGG" id="bov:BOV_1335"/>